<dbReference type="Proteomes" id="UP000694864">
    <property type="component" value="Chromosome 8"/>
</dbReference>
<protein>
    <submittedName>
        <fullName evidence="3">Uncharacterized protein LOC104707374 isoform X2</fullName>
    </submittedName>
</protein>
<name>A0ABM1QBC4_CAMSA</name>
<feature type="region of interest" description="Disordered" evidence="1">
    <location>
        <begin position="27"/>
        <end position="49"/>
    </location>
</feature>
<dbReference type="RefSeq" id="XP_019084062.1">
    <property type="nucleotide sequence ID" value="XM_019228517.1"/>
</dbReference>
<accession>A0ABM1QBC4</accession>
<proteinExistence type="predicted"/>
<keyword evidence="2" id="KW-1185">Reference proteome</keyword>
<reference evidence="2" key="1">
    <citation type="journal article" date="2014" name="Nat. Commun.">
        <title>The emerging biofuel crop Camelina sativa retains a highly undifferentiated hexaploid genome structure.</title>
        <authorList>
            <person name="Kagale S."/>
            <person name="Koh C."/>
            <person name="Nixon J."/>
            <person name="Bollina V."/>
            <person name="Clarke W.E."/>
            <person name="Tuteja R."/>
            <person name="Spillane C."/>
            <person name="Robinson S.J."/>
            <person name="Links M.G."/>
            <person name="Clarke C."/>
            <person name="Higgins E.E."/>
            <person name="Huebert T."/>
            <person name="Sharpe A.G."/>
            <person name="Parkin I.A."/>
        </authorList>
    </citation>
    <scope>NUCLEOTIDE SEQUENCE [LARGE SCALE GENOMIC DNA]</scope>
    <source>
        <strain evidence="2">cv. DH55</strain>
    </source>
</reference>
<evidence type="ECO:0000313" key="3">
    <source>
        <dbReference type="RefSeq" id="XP_019084062.1"/>
    </source>
</evidence>
<evidence type="ECO:0000256" key="1">
    <source>
        <dbReference type="SAM" id="MobiDB-lite"/>
    </source>
</evidence>
<reference evidence="3" key="2">
    <citation type="submission" date="2025-08" db="UniProtKB">
        <authorList>
            <consortium name="RefSeq"/>
        </authorList>
    </citation>
    <scope>IDENTIFICATION</scope>
    <source>
        <tissue evidence="3">Leaf</tissue>
    </source>
</reference>
<gene>
    <name evidence="3" type="primary">LOC104707374</name>
</gene>
<evidence type="ECO:0000313" key="2">
    <source>
        <dbReference type="Proteomes" id="UP000694864"/>
    </source>
</evidence>
<sequence length="126" mass="14488">MLLRVFVDDLMVCENKEQGRITQRSVYKPNGRAEQGNKKTVESSLSNDDSTAITATFEDRHGADSEAIKNMLSDVISQFAKEKEGYMAEQKIQEQILFIHSTKRTNGMRRKCHSWRLNIENKFSSD</sequence>
<organism evidence="2 3">
    <name type="scientific">Camelina sativa</name>
    <name type="common">False flax</name>
    <name type="synonym">Myagrum sativum</name>
    <dbReference type="NCBI Taxonomy" id="90675"/>
    <lineage>
        <taxon>Eukaryota</taxon>
        <taxon>Viridiplantae</taxon>
        <taxon>Streptophyta</taxon>
        <taxon>Embryophyta</taxon>
        <taxon>Tracheophyta</taxon>
        <taxon>Spermatophyta</taxon>
        <taxon>Magnoliopsida</taxon>
        <taxon>eudicotyledons</taxon>
        <taxon>Gunneridae</taxon>
        <taxon>Pentapetalae</taxon>
        <taxon>rosids</taxon>
        <taxon>malvids</taxon>
        <taxon>Brassicales</taxon>
        <taxon>Brassicaceae</taxon>
        <taxon>Camelineae</taxon>
        <taxon>Camelina</taxon>
    </lineage>
</organism>
<dbReference type="GeneID" id="104707374"/>